<evidence type="ECO:0000313" key="2">
    <source>
        <dbReference type="WBParaSite" id="nRc.2.0.1.t13442-RA"/>
    </source>
</evidence>
<accession>A0A915IJ84</accession>
<dbReference type="WBParaSite" id="nRc.2.0.1.t13442-RA">
    <property type="protein sequence ID" value="nRc.2.0.1.t13442-RA"/>
    <property type="gene ID" value="nRc.2.0.1.g13442"/>
</dbReference>
<evidence type="ECO:0000313" key="1">
    <source>
        <dbReference type="Proteomes" id="UP000887565"/>
    </source>
</evidence>
<organism evidence="1 2">
    <name type="scientific">Romanomermis culicivorax</name>
    <name type="common">Nematode worm</name>
    <dbReference type="NCBI Taxonomy" id="13658"/>
    <lineage>
        <taxon>Eukaryota</taxon>
        <taxon>Metazoa</taxon>
        <taxon>Ecdysozoa</taxon>
        <taxon>Nematoda</taxon>
        <taxon>Enoplea</taxon>
        <taxon>Dorylaimia</taxon>
        <taxon>Mermithida</taxon>
        <taxon>Mermithoidea</taxon>
        <taxon>Mermithidae</taxon>
        <taxon>Romanomermis</taxon>
    </lineage>
</organism>
<proteinExistence type="predicted"/>
<keyword evidence="1" id="KW-1185">Reference proteome</keyword>
<dbReference type="Proteomes" id="UP000887565">
    <property type="component" value="Unplaced"/>
</dbReference>
<protein>
    <submittedName>
        <fullName evidence="2">Uncharacterized protein</fullName>
    </submittedName>
</protein>
<name>A0A915IJ84_ROMCU</name>
<sequence length="137" mass="15612">MQHEIKNNFAFPEFDAVWSFDAGWYTAGKAARSDQPKGEDVLCKIDKLIYSLPQGNAKNFALQNYRCWRRFHAENIAVKRTAVFVDGRLAPTAGVIAERTSFGYGRVQTSHFQIRHKAKVRNFSQPPFACLKKQLSS</sequence>
<dbReference type="AlphaFoldDB" id="A0A915IJ84"/>
<reference evidence="2" key="1">
    <citation type="submission" date="2022-11" db="UniProtKB">
        <authorList>
            <consortium name="WormBaseParasite"/>
        </authorList>
    </citation>
    <scope>IDENTIFICATION</scope>
</reference>